<dbReference type="PRINTS" id="PR00412">
    <property type="entry name" value="EPOXHYDRLASE"/>
</dbReference>
<protein>
    <submittedName>
        <fullName evidence="3">Pimeloyl-ACP methyl ester carboxylesterase</fullName>
    </submittedName>
</protein>
<dbReference type="Gene3D" id="3.40.50.1820">
    <property type="entry name" value="alpha/beta hydrolase"/>
    <property type="match status" value="1"/>
</dbReference>
<reference evidence="3 4" key="1">
    <citation type="submission" date="2019-06" db="EMBL/GenBank/DDBJ databases">
        <title>Sequencing the genomes of 1000 actinobacteria strains.</title>
        <authorList>
            <person name="Klenk H.-P."/>
        </authorList>
    </citation>
    <scope>NUCLEOTIDE SEQUENCE [LARGE SCALE GENOMIC DNA]</scope>
    <source>
        <strain evidence="3 4">DSM 102200</strain>
    </source>
</reference>
<dbReference type="InterPro" id="IPR000073">
    <property type="entry name" value="AB_hydrolase_1"/>
</dbReference>
<dbReference type="EMBL" id="VFOZ01000001">
    <property type="protein sequence ID" value="TQL98577.1"/>
    <property type="molecule type" value="Genomic_DNA"/>
</dbReference>
<dbReference type="Pfam" id="PF00561">
    <property type="entry name" value="Abhydrolase_1"/>
    <property type="match status" value="1"/>
</dbReference>
<evidence type="ECO:0000256" key="1">
    <source>
        <dbReference type="ARBA" id="ARBA00022801"/>
    </source>
</evidence>
<accession>A0A543CNQ8</accession>
<evidence type="ECO:0000313" key="3">
    <source>
        <dbReference type="EMBL" id="TQL98577.1"/>
    </source>
</evidence>
<dbReference type="InterPro" id="IPR029058">
    <property type="entry name" value="AB_hydrolase_fold"/>
</dbReference>
<dbReference type="Proteomes" id="UP000316096">
    <property type="component" value="Unassembled WGS sequence"/>
</dbReference>
<dbReference type="InterPro" id="IPR000639">
    <property type="entry name" value="Epox_hydrolase-like"/>
</dbReference>
<organism evidence="3 4">
    <name type="scientific">Actinoallomurus bryophytorum</name>
    <dbReference type="NCBI Taxonomy" id="1490222"/>
    <lineage>
        <taxon>Bacteria</taxon>
        <taxon>Bacillati</taxon>
        <taxon>Actinomycetota</taxon>
        <taxon>Actinomycetes</taxon>
        <taxon>Streptosporangiales</taxon>
        <taxon>Thermomonosporaceae</taxon>
        <taxon>Actinoallomurus</taxon>
    </lineage>
</organism>
<dbReference type="AlphaFoldDB" id="A0A543CNQ8"/>
<comment type="caution">
    <text evidence="3">The sequence shown here is derived from an EMBL/GenBank/DDBJ whole genome shotgun (WGS) entry which is preliminary data.</text>
</comment>
<dbReference type="SUPFAM" id="SSF53474">
    <property type="entry name" value="alpha/beta-Hydrolases"/>
    <property type="match status" value="1"/>
</dbReference>
<proteinExistence type="predicted"/>
<sequence>MADHVLGDAWRTGPSMTGITRRHLEVNGLRMHLAEAGTGPLVLLLHGFPESAYSWRSQLTALAEAGFHAVAPDQRGYAGTDRPAATEDYTILHLVGDVVALIDALGERTATVVGHDWGAIVAWQTALLRPERVRGVAALSVPYMPRGSRPPMAALRAAYGDAHYQVYFQRPGVAEAELGADLDETFRRALYGLSGDSPRVWPMLVPEGGRLVESWPRPGRLPAWLTEDDIATYVREYSAGGFTGPLNWYRNLDRNWALTAAWDGAPITMPALLLAGDLDPVIAAFDLRRLRGSMRAHIRDLRGFELIPGAGHWLQQERPAEVNAALTDFAAATATG</sequence>
<keyword evidence="4" id="KW-1185">Reference proteome</keyword>
<name>A0A543CNQ8_9ACTN</name>
<evidence type="ECO:0000259" key="2">
    <source>
        <dbReference type="Pfam" id="PF00561"/>
    </source>
</evidence>
<evidence type="ECO:0000313" key="4">
    <source>
        <dbReference type="Proteomes" id="UP000316096"/>
    </source>
</evidence>
<dbReference type="GO" id="GO:0016787">
    <property type="term" value="F:hydrolase activity"/>
    <property type="evidence" value="ECO:0007669"/>
    <property type="project" value="UniProtKB-KW"/>
</dbReference>
<keyword evidence="1" id="KW-0378">Hydrolase</keyword>
<gene>
    <name evidence="3" type="ORF">FB559_4204</name>
</gene>
<dbReference type="PANTHER" id="PTHR43329">
    <property type="entry name" value="EPOXIDE HYDROLASE"/>
    <property type="match status" value="1"/>
</dbReference>
<feature type="domain" description="AB hydrolase-1" evidence="2">
    <location>
        <begin position="40"/>
        <end position="318"/>
    </location>
</feature>